<evidence type="ECO:0008006" key="4">
    <source>
        <dbReference type="Google" id="ProtNLM"/>
    </source>
</evidence>
<sequence>MSRDRMLAGLGQWLLSAAATALRSLVPSQAPVLRLHDHSTRQTMVRRPEIDTRFMFTTAGYCFWGDSAPNKRDHGRLCFTGSKVCWIREYILLLFSPV</sequence>
<protein>
    <recommendedName>
        <fullName evidence="4">Secreted protein</fullName>
    </recommendedName>
</protein>
<reference evidence="2" key="2">
    <citation type="submission" date="2023-05" db="EMBL/GenBank/DDBJ databases">
        <authorList>
            <consortium name="Lawrence Berkeley National Laboratory"/>
            <person name="Steindorff A."/>
            <person name="Hensen N."/>
            <person name="Bonometti L."/>
            <person name="Westerberg I."/>
            <person name="Brannstrom I.O."/>
            <person name="Guillou S."/>
            <person name="Cros-Aarteil S."/>
            <person name="Calhoun S."/>
            <person name="Haridas S."/>
            <person name="Kuo A."/>
            <person name="Mondo S."/>
            <person name="Pangilinan J."/>
            <person name="Riley R."/>
            <person name="Labutti K."/>
            <person name="Andreopoulos B."/>
            <person name="Lipzen A."/>
            <person name="Chen C."/>
            <person name="Yanf M."/>
            <person name="Daum C."/>
            <person name="Ng V."/>
            <person name="Clum A."/>
            <person name="Ohm R."/>
            <person name="Martin F."/>
            <person name="Silar P."/>
            <person name="Natvig D."/>
            <person name="Lalanne C."/>
            <person name="Gautier V."/>
            <person name="Ament-Velasquez S.L."/>
            <person name="Kruys A."/>
            <person name="Hutchinson M.I."/>
            <person name="Powell A.J."/>
            <person name="Barry K."/>
            <person name="Miller A.N."/>
            <person name="Grigoriev I.V."/>
            <person name="Debuchy R."/>
            <person name="Gladieux P."/>
            <person name="Thoren M.H."/>
            <person name="Johannesson H."/>
        </authorList>
    </citation>
    <scope>NUCLEOTIDE SEQUENCE</scope>
    <source>
        <strain evidence="2">CBS 757.83</strain>
    </source>
</reference>
<accession>A0AAN6Q810</accession>
<evidence type="ECO:0000313" key="2">
    <source>
        <dbReference type="EMBL" id="KAK4103445.1"/>
    </source>
</evidence>
<reference evidence="2" key="1">
    <citation type="journal article" date="2023" name="Mol. Phylogenet. Evol.">
        <title>Genome-scale phylogeny and comparative genomics of the fungal order Sordariales.</title>
        <authorList>
            <person name="Hensen N."/>
            <person name="Bonometti L."/>
            <person name="Westerberg I."/>
            <person name="Brannstrom I.O."/>
            <person name="Guillou S."/>
            <person name="Cros-Aarteil S."/>
            <person name="Calhoun S."/>
            <person name="Haridas S."/>
            <person name="Kuo A."/>
            <person name="Mondo S."/>
            <person name="Pangilinan J."/>
            <person name="Riley R."/>
            <person name="LaButti K."/>
            <person name="Andreopoulos B."/>
            <person name="Lipzen A."/>
            <person name="Chen C."/>
            <person name="Yan M."/>
            <person name="Daum C."/>
            <person name="Ng V."/>
            <person name="Clum A."/>
            <person name="Steindorff A."/>
            <person name="Ohm R.A."/>
            <person name="Martin F."/>
            <person name="Silar P."/>
            <person name="Natvig D.O."/>
            <person name="Lalanne C."/>
            <person name="Gautier V."/>
            <person name="Ament-Velasquez S.L."/>
            <person name="Kruys A."/>
            <person name="Hutchinson M.I."/>
            <person name="Powell A.J."/>
            <person name="Barry K."/>
            <person name="Miller A.N."/>
            <person name="Grigoriev I.V."/>
            <person name="Debuchy R."/>
            <person name="Gladieux P."/>
            <person name="Hiltunen Thoren M."/>
            <person name="Johannesson H."/>
        </authorList>
    </citation>
    <scope>NUCLEOTIDE SEQUENCE</scope>
    <source>
        <strain evidence="2">CBS 757.83</strain>
    </source>
</reference>
<evidence type="ECO:0000256" key="1">
    <source>
        <dbReference type="SAM" id="SignalP"/>
    </source>
</evidence>
<feature type="chain" id="PRO_5042902308" description="Secreted protein" evidence="1">
    <location>
        <begin position="22"/>
        <end position="98"/>
    </location>
</feature>
<keyword evidence="3" id="KW-1185">Reference proteome</keyword>
<dbReference type="AlphaFoldDB" id="A0AAN6Q810"/>
<dbReference type="Proteomes" id="UP001305647">
    <property type="component" value="Unassembled WGS sequence"/>
</dbReference>
<proteinExistence type="predicted"/>
<organism evidence="2 3">
    <name type="scientific">Parathielavia hyrcaniae</name>
    <dbReference type="NCBI Taxonomy" id="113614"/>
    <lineage>
        <taxon>Eukaryota</taxon>
        <taxon>Fungi</taxon>
        <taxon>Dikarya</taxon>
        <taxon>Ascomycota</taxon>
        <taxon>Pezizomycotina</taxon>
        <taxon>Sordariomycetes</taxon>
        <taxon>Sordariomycetidae</taxon>
        <taxon>Sordariales</taxon>
        <taxon>Chaetomiaceae</taxon>
        <taxon>Parathielavia</taxon>
    </lineage>
</organism>
<dbReference type="EMBL" id="MU863628">
    <property type="protein sequence ID" value="KAK4103445.1"/>
    <property type="molecule type" value="Genomic_DNA"/>
</dbReference>
<evidence type="ECO:0000313" key="3">
    <source>
        <dbReference type="Proteomes" id="UP001305647"/>
    </source>
</evidence>
<name>A0AAN6Q810_9PEZI</name>
<comment type="caution">
    <text evidence="2">The sequence shown here is derived from an EMBL/GenBank/DDBJ whole genome shotgun (WGS) entry which is preliminary data.</text>
</comment>
<keyword evidence="1" id="KW-0732">Signal</keyword>
<gene>
    <name evidence="2" type="ORF">N658DRAFT_274784</name>
</gene>
<feature type="signal peptide" evidence="1">
    <location>
        <begin position="1"/>
        <end position="21"/>
    </location>
</feature>